<feature type="non-terminal residue" evidence="2">
    <location>
        <position position="1"/>
    </location>
</feature>
<sequence length="169" mass="19313">IACLIHFKPDKAEQAVLDFADLFRASLAEIKTGVTFQEELALCRQYLNIETLRLGERLQLVWGIDKIPEDALLPQLSLQPLLENAIYHGIQPLPDGGTISITGEFDGKEIKLNVKNPLNENDSRHQGHQMAQENVKQRLRIFYGRRAKLSLQKDANFYQVNIVFPYINQ</sequence>
<dbReference type="Pfam" id="PF06580">
    <property type="entry name" value="His_kinase"/>
    <property type="match status" value="1"/>
</dbReference>
<dbReference type="InterPro" id="IPR036890">
    <property type="entry name" value="HATPase_C_sf"/>
</dbReference>
<dbReference type="InterPro" id="IPR010559">
    <property type="entry name" value="Sig_transdc_His_kin_internal"/>
</dbReference>
<dbReference type="PANTHER" id="PTHR34220">
    <property type="entry name" value="SENSOR HISTIDINE KINASE YPDA"/>
    <property type="match status" value="1"/>
</dbReference>
<accession>A0ABT7VSV6</accession>
<keyword evidence="2" id="KW-0418">Kinase</keyword>
<dbReference type="InterPro" id="IPR050640">
    <property type="entry name" value="Bact_2-comp_sensor_kinase"/>
</dbReference>
<name>A0ABT7VSV6_9GAMM</name>
<proteinExistence type="predicted"/>
<gene>
    <name evidence="2" type="ORF">QUF54_04785</name>
</gene>
<dbReference type="Proteomes" id="UP001171945">
    <property type="component" value="Unassembled WGS sequence"/>
</dbReference>
<organism evidence="2 3">
    <name type="scientific">Candidatus Marithioploca araucensis</name>
    <dbReference type="NCBI Taxonomy" id="70273"/>
    <lineage>
        <taxon>Bacteria</taxon>
        <taxon>Pseudomonadati</taxon>
        <taxon>Pseudomonadota</taxon>
        <taxon>Gammaproteobacteria</taxon>
        <taxon>Thiotrichales</taxon>
        <taxon>Thiotrichaceae</taxon>
        <taxon>Candidatus Marithioploca</taxon>
    </lineage>
</organism>
<comment type="caution">
    <text evidence="2">The sequence shown here is derived from an EMBL/GenBank/DDBJ whole genome shotgun (WGS) entry which is preliminary data.</text>
</comment>
<keyword evidence="2" id="KW-0808">Transferase</keyword>
<dbReference type="Gene3D" id="3.30.565.10">
    <property type="entry name" value="Histidine kinase-like ATPase, C-terminal domain"/>
    <property type="match status" value="1"/>
</dbReference>
<keyword evidence="3" id="KW-1185">Reference proteome</keyword>
<reference evidence="2" key="1">
    <citation type="submission" date="2023-06" db="EMBL/GenBank/DDBJ databases">
        <title>Uncultivated large filamentous bacteria from sulfidic sediments reveal new species and different genomic features in energy metabolism and defense.</title>
        <authorList>
            <person name="Fonseca A."/>
        </authorList>
    </citation>
    <scope>NUCLEOTIDE SEQUENCE</scope>
    <source>
        <strain evidence="2">HSG4</strain>
    </source>
</reference>
<feature type="domain" description="Signal transduction histidine kinase internal region" evidence="1">
    <location>
        <begin position="3"/>
        <end position="58"/>
    </location>
</feature>
<evidence type="ECO:0000313" key="3">
    <source>
        <dbReference type="Proteomes" id="UP001171945"/>
    </source>
</evidence>
<evidence type="ECO:0000259" key="1">
    <source>
        <dbReference type="Pfam" id="PF06580"/>
    </source>
</evidence>
<dbReference type="EMBL" id="JAUCGM010000237">
    <property type="protein sequence ID" value="MDM8562652.1"/>
    <property type="molecule type" value="Genomic_DNA"/>
</dbReference>
<dbReference type="SUPFAM" id="SSF55874">
    <property type="entry name" value="ATPase domain of HSP90 chaperone/DNA topoisomerase II/histidine kinase"/>
    <property type="match status" value="1"/>
</dbReference>
<dbReference type="GO" id="GO:0016301">
    <property type="term" value="F:kinase activity"/>
    <property type="evidence" value="ECO:0007669"/>
    <property type="project" value="UniProtKB-KW"/>
</dbReference>
<dbReference type="PANTHER" id="PTHR34220:SF7">
    <property type="entry name" value="SENSOR HISTIDINE KINASE YPDA"/>
    <property type="match status" value="1"/>
</dbReference>
<protein>
    <submittedName>
        <fullName evidence="2">Histidine kinase</fullName>
    </submittedName>
</protein>
<evidence type="ECO:0000313" key="2">
    <source>
        <dbReference type="EMBL" id="MDM8562652.1"/>
    </source>
</evidence>